<dbReference type="AlphaFoldDB" id="A0A550I5Y6"/>
<accession>A0A550I5Y6</accession>
<gene>
    <name evidence="1" type="ORF">FGM01_00450</name>
</gene>
<dbReference type="InterPro" id="IPR015003">
    <property type="entry name" value="DUF1853"/>
</dbReference>
<evidence type="ECO:0000313" key="1">
    <source>
        <dbReference type="EMBL" id="TRO66389.1"/>
    </source>
</evidence>
<comment type="caution">
    <text evidence="1">The sequence shown here is derived from an EMBL/GenBank/DDBJ whole genome shotgun (WGS) entry which is preliminary data.</text>
</comment>
<name>A0A550I5Y6_9FLAO</name>
<proteinExistence type="predicted"/>
<dbReference type="Pfam" id="PF08907">
    <property type="entry name" value="DUF1853"/>
    <property type="match status" value="1"/>
</dbReference>
<reference evidence="1 2" key="1">
    <citation type="submission" date="2019-06" db="EMBL/GenBank/DDBJ databases">
        <title>Gramella sabulilitoris sp. nov., isolated from a marine sand.</title>
        <authorList>
            <person name="Yoon J.-H."/>
        </authorList>
    </citation>
    <scope>NUCLEOTIDE SEQUENCE [LARGE SCALE GENOMIC DNA]</scope>
    <source>
        <strain evidence="1 2">HSMS-1</strain>
    </source>
</reference>
<organism evidence="1 2">
    <name type="scientific">Christiangramia sabulilitoris</name>
    <dbReference type="NCBI Taxonomy" id="2583991"/>
    <lineage>
        <taxon>Bacteria</taxon>
        <taxon>Pseudomonadati</taxon>
        <taxon>Bacteroidota</taxon>
        <taxon>Flavobacteriia</taxon>
        <taxon>Flavobacteriales</taxon>
        <taxon>Flavobacteriaceae</taxon>
        <taxon>Christiangramia</taxon>
    </lineage>
</organism>
<dbReference type="Proteomes" id="UP000315131">
    <property type="component" value="Unassembled WGS sequence"/>
</dbReference>
<evidence type="ECO:0000313" key="2">
    <source>
        <dbReference type="Proteomes" id="UP000315131"/>
    </source>
</evidence>
<sequence>MTAPILKFWVRIIKVLTILNLRKRSGFPLRKTNSKKPLNTHNLNLKAISVPDQFEGFLNTPDIFQDRFSCNYKTFEFPEIEITKEIIAELEELEHPRNSVLGKRMESFFEIAIRHSKRYDLTASNIQIIDRKQTLGELDFLIFDHERSKTIHVELVYKLYIYDPSFETEIKRWIGPNRRDSFYEKLEKLKTRQFPLIFKPETSEYLDDLGIEVNEIEQQLCFKAHLYLPQNSRTKNAIGVMGNYYNLTDFQNMPWKDHLFYSPKKKEWSCSPEKNQNWYSYPELMDNIQSMLADKRSPMVWMKTQTGYHRYFIVWW</sequence>
<keyword evidence="2" id="KW-1185">Reference proteome</keyword>
<dbReference type="OrthoDB" id="1466769at2"/>
<dbReference type="RefSeq" id="WP_143409159.1">
    <property type="nucleotide sequence ID" value="NZ_VHSF01000001.1"/>
</dbReference>
<protein>
    <submittedName>
        <fullName evidence="1">DUF1853 family protein</fullName>
    </submittedName>
</protein>
<dbReference type="EMBL" id="VHSF01000001">
    <property type="protein sequence ID" value="TRO66389.1"/>
    <property type="molecule type" value="Genomic_DNA"/>
</dbReference>